<dbReference type="EMBL" id="MT144630">
    <property type="protein sequence ID" value="QJH95818.1"/>
    <property type="molecule type" value="Genomic_DNA"/>
</dbReference>
<reference evidence="1" key="1">
    <citation type="submission" date="2020-03" db="EMBL/GenBank/DDBJ databases">
        <title>The deep terrestrial virosphere.</title>
        <authorList>
            <person name="Holmfeldt K."/>
            <person name="Nilsson E."/>
            <person name="Simone D."/>
            <person name="Lopez-Fernandez M."/>
            <person name="Wu X."/>
            <person name="de Brujin I."/>
            <person name="Lundin D."/>
            <person name="Andersson A."/>
            <person name="Bertilsson S."/>
            <person name="Dopson M."/>
        </authorList>
    </citation>
    <scope>NUCLEOTIDE SEQUENCE</scope>
    <source>
        <strain evidence="1">TM448A03460</strain>
        <strain evidence="2">TM448B00540</strain>
    </source>
</reference>
<dbReference type="EMBL" id="MT144416">
    <property type="protein sequence ID" value="QJA53364.1"/>
    <property type="molecule type" value="Genomic_DNA"/>
</dbReference>
<sequence length="59" mass="6896">MNWKFWKSKQEIIKTTRQVTDIEIATLEGLAGSKSIVVRGWNAVEAFDLFKKVREELKK</sequence>
<organism evidence="1">
    <name type="scientific">viral metagenome</name>
    <dbReference type="NCBI Taxonomy" id="1070528"/>
    <lineage>
        <taxon>unclassified sequences</taxon>
        <taxon>metagenomes</taxon>
        <taxon>organismal metagenomes</taxon>
    </lineage>
</organism>
<proteinExistence type="predicted"/>
<dbReference type="AlphaFoldDB" id="A0A6H2A0L5"/>
<evidence type="ECO:0000313" key="2">
    <source>
        <dbReference type="EMBL" id="QJH95818.1"/>
    </source>
</evidence>
<evidence type="ECO:0000313" key="1">
    <source>
        <dbReference type="EMBL" id="QJA53364.1"/>
    </source>
</evidence>
<accession>A0A6H2A0L5</accession>
<name>A0A6H2A0L5_9ZZZZ</name>
<gene>
    <name evidence="1" type="ORF">TM448A03460_0008</name>
    <name evidence="2" type="ORF">TM448B00540_0008</name>
</gene>
<protein>
    <submittedName>
        <fullName evidence="1">Uncharacterized protein</fullName>
    </submittedName>
</protein>